<evidence type="ECO:0000313" key="1">
    <source>
        <dbReference type="EMBL" id="KAK3726406.1"/>
    </source>
</evidence>
<keyword evidence="2" id="KW-1185">Reference proteome</keyword>
<accession>A0AAE0XYT9</accession>
<evidence type="ECO:0000313" key="2">
    <source>
        <dbReference type="Proteomes" id="UP001283361"/>
    </source>
</evidence>
<comment type="caution">
    <text evidence="1">The sequence shown here is derived from an EMBL/GenBank/DDBJ whole genome shotgun (WGS) entry which is preliminary data.</text>
</comment>
<dbReference type="EMBL" id="JAWDGP010007304">
    <property type="protein sequence ID" value="KAK3726406.1"/>
    <property type="molecule type" value="Genomic_DNA"/>
</dbReference>
<reference evidence="1" key="1">
    <citation type="journal article" date="2023" name="G3 (Bethesda)">
        <title>A reference genome for the long-term kleptoplast-retaining sea slug Elysia crispata morphotype clarki.</title>
        <authorList>
            <person name="Eastman K.E."/>
            <person name="Pendleton A.L."/>
            <person name="Shaikh M.A."/>
            <person name="Suttiyut T."/>
            <person name="Ogas R."/>
            <person name="Tomko P."/>
            <person name="Gavelis G."/>
            <person name="Widhalm J.R."/>
            <person name="Wisecaver J.H."/>
        </authorList>
    </citation>
    <scope>NUCLEOTIDE SEQUENCE</scope>
    <source>
        <strain evidence="1">ECLA1</strain>
    </source>
</reference>
<organism evidence="1 2">
    <name type="scientific">Elysia crispata</name>
    <name type="common">lettuce slug</name>
    <dbReference type="NCBI Taxonomy" id="231223"/>
    <lineage>
        <taxon>Eukaryota</taxon>
        <taxon>Metazoa</taxon>
        <taxon>Spiralia</taxon>
        <taxon>Lophotrochozoa</taxon>
        <taxon>Mollusca</taxon>
        <taxon>Gastropoda</taxon>
        <taxon>Heterobranchia</taxon>
        <taxon>Euthyneura</taxon>
        <taxon>Panpulmonata</taxon>
        <taxon>Sacoglossa</taxon>
        <taxon>Placobranchoidea</taxon>
        <taxon>Plakobranchidae</taxon>
        <taxon>Elysia</taxon>
    </lineage>
</organism>
<dbReference type="Proteomes" id="UP001283361">
    <property type="component" value="Unassembled WGS sequence"/>
</dbReference>
<proteinExistence type="predicted"/>
<protein>
    <submittedName>
        <fullName evidence="1">Uncharacterized protein</fullName>
    </submittedName>
</protein>
<sequence>MSTRSSWEEFCPTPLGHGLSDVSSGTCQQSHGDLMPGCLCRERRKSGLPFPPHPSLSPSFTHTVSPHTRYRDVRLSTGFSPPLPDLHRLSGPDILLHKSARLAEILSSLQA</sequence>
<name>A0AAE0XYT9_9GAST</name>
<gene>
    <name evidence="1" type="ORF">RRG08_014554</name>
</gene>
<dbReference type="AlphaFoldDB" id="A0AAE0XYT9"/>